<comment type="caution">
    <text evidence="2">The sequence shown here is derived from an EMBL/GenBank/DDBJ whole genome shotgun (WGS) entry which is preliminary data.</text>
</comment>
<protein>
    <submittedName>
        <fullName evidence="2">Helix-turn-helix transcriptional regulator</fullName>
    </submittedName>
</protein>
<evidence type="ECO:0000313" key="2">
    <source>
        <dbReference type="EMBL" id="TVT23830.1"/>
    </source>
</evidence>
<evidence type="ECO:0000313" key="3">
    <source>
        <dbReference type="Proteomes" id="UP000318578"/>
    </source>
</evidence>
<dbReference type="EMBL" id="VJZA01000009">
    <property type="protein sequence ID" value="TVT23830.1"/>
    <property type="molecule type" value="Genomic_DNA"/>
</dbReference>
<dbReference type="GO" id="GO:0003677">
    <property type="term" value="F:DNA binding"/>
    <property type="evidence" value="ECO:0007669"/>
    <property type="project" value="InterPro"/>
</dbReference>
<keyword evidence="3" id="KW-1185">Reference proteome</keyword>
<dbReference type="InterPro" id="IPR001387">
    <property type="entry name" value="Cro/C1-type_HTH"/>
</dbReference>
<evidence type="ECO:0000259" key="1">
    <source>
        <dbReference type="PROSITE" id="PS50943"/>
    </source>
</evidence>
<organism evidence="2 3">
    <name type="scientific">Amycolatopsis acidiphila</name>
    <dbReference type="NCBI Taxonomy" id="715473"/>
    <lineage>
        <taxon>Bacteria</taxon>
        <taxon>Bacillati</taxon>
        <taxon>Actinomycetota</taxon>
        <taxon>Actinomycetes</taxon>
        <taxon>Pseudonocardiales</taxon>
        <taxon>Pseudonocardiaceae</taxon>
        <taxon>Amycolatopsis</taxon>
    </lineage>
</organism>
<gene>
    <name evidence="2" type="ORF">FNH06_08130</name>
</gene>
<proteinExistence type="predicted"/>
<name>A0A558AHU4_9PSEU</name>
<sequence length="111" mass="11888">MLAPAWLFDHEGTIVLPMPARIAPQHESAASVLARRIRARRAELGLTVEQLAFRSGLSVRYIASLEARDVTSPGLQPLLQIAQALQLESGDFLGGLAPNSAASPPDSKPHK</sequence>
<dbReference type="AlphaFoldDB" id="A0A558AHU4"/>
<dbReference type="PROSITE" id="PS50943">
    <property type="entry name" value="HTH_CROC1"/>
    <property type="match status" value="1"/>
</dbReference>
<accession>A0A558AHU4</accession>
<dbReference type="SUPFAM" id="SSF47413">
    <property type="entry name" value="lambda repressor-like DNA-binding domains"/>
    <property type="match status" value="1"/>
</dbReference>
<dbReference type="InterPro" id="IPR010982">
    <property type="entry name" value="Lambda_DNA-bd_dom_sf"/>
</dbReference>
<reference evidence="2 3" key="1">
    <citation type="submission" date="2019-07" db="EMBL/GenBank/DDBJ databases">
        <title>New species of Amycolatopsis and Streptomyces.</title>
        <authorList>
            <person name="Duangmal K."/>
            <person name="Teo W.F.A."/>
            <person name="Lipun K."/>
        </authorList>
    </citation>
    <scope>NUCLEOTIDE SEQUENCE [LARGE SCALE GENOMIC DNA]</scope>
    <source>
        <strain evidence="2 3">JCM 30562</strain>
    </source>
</reference>
<dbReference type="CDD" id="cd00093">
    <property type="entry name" value="HTH_XRE"/>
    <property type="match status" value="1"/>
</dbReference>
<dbReference type="Pfam" id="PF01381">
    <property type="entry name" value="HTH_3"/>
    <property type="match status" value="1"/>
</dbReference>
<dbReference type="Gene3D" id="1.10.260.40">
    <property type="entry name" value="lambda repressor-like DNA-binding domains"/>
    <property type="match status" value="1"/>
</dbReference>
<dbReference type="Proteomes" id="UP000318578">
    <property type="component" value="Unassembled WGS sequence"/>
</dbReference>
<dbReference type="RefSeq" id="WP_144636094.1">
    <property type="nucleotide sequence ID" value="NZ_BNAX01000036.1"/>
</dbReference>
<dbReference type="SMART" id="SM00530">
    <property type="entry name" value="HTH_XRE"/>
    <property type="match status" value="1"/>
</dbReference>
<feature type="domain" description="HTH cro/C1-type" evidence="1">
    <location>
        <begin position="37"/>
        <end position="92"/>
    </location>
</feature>